<evidence type="ECO:0000256" key="4">
    <source>
        <dbReference type="ARBA" id="ARBA00012149"/>
    </source>
</evidence>
<evidence type="ECO:0000256" key="9">
    <source>
        <dbReference type="ARBA" id="ARBA00022989"/>
    </source>
</evidence>
<keyword evidence="7" id="KW-0949">S-adenosyl-L-methionine</keyword>
<dbReference type="RefSeq" id="WP_038078616.1">
    <property type="nucleotide sequence ID" value="NZ_JHEG04000001.1"/>
</dbReference>
<keyword evidence="9 12" id="KW-1133">Transmembrane helix</keyword>
<dbReference type="Gene3D" id="1.20.120.1630">
    <property type="match status" value="1"/>
</dbReference>
<keyword evidence="8 12" id="KW-0812">Transmembrane</keyword>
<dbReference type="GO" id="GO:0012505">
    <property type="term" value="C:endomembrane system"/>
    <property type="evidence" value="ECO:0007669"/>
    <property type="project" value="UniProtKB-SubCell"/>
</dbReference>
<evidence type="ECO:0000256" key="7">
    <source>
        <dbReference type="ARBA" id="ARBA00022691"/>
    </source>
</evidence>
<dbReference type="InterPro" id="IPR054700">
    <property type="entry name" value="MddA"/>
</dbReference>
<gene>
    <name evidence="14" type="ORF">DA73_0226195</name>
    <name evidence="13" type="ORF">DA73_0400003425</name>
</gene>
<dbReference type="PANTHER" id="PTHR31040:SF1">
    <property type="entry name" value="NURIM"/>
    <property type="match status" value="1"/>
</dbReference>
<comment type="caution">
    <text evidence="14">The sequence shown here is derived from an EMBL/GenBank/DDBJ whole genome shotgun (WGS) entry which is preliminary data.</text>
</comment>
<organism evidence="14">
    <name type="scientific">Tolypothrix bouteillei VB521301</name>
    <dbReference type="NCBI Taxonomy" id="1479485"/>
    <lineage>
        <taxon>Bacteria</taxon>
        <taxon>Bacillati</taxon>
        <taxon>Cyanobacteriota</taxon>
        <taxon>Cyanophyceae</taxon>
        <taxon>Nostocales</taxon>
        <taxon>Tolypothrichaceae</taxon>
        <taxon>Tolypothrix</taxon>
    </lineage>
</organism>
<protein>
    <recommendedName>
        <fullName evidence="4">methanethiol S-methyltransferase</fullName>
        <ecNumber evidence="4">2.1.1.334</ecNumber>
    </recommendedName>
</protein>
<dbReference type="GO" id="GO:0008168">
    <property type="term" value="F:methyltransferase activity"/>
    <property type="evidence" value="ECO:0007669"/>
    <property type="project" value="UniProtKB-KW"/>
</dbReference>
<name>A0A0C1R1P5_9CYAN</name>
<evidence type="ECO:0000313" key="14">
    <source>
        <dbReference type="EMBL" id="KIE09793.1"/>
    </source>
</evidence>
<evidence type="ECO:0000256" key="1">
    <source>
        <dbReference type="ARBA" id="ARBA00002096"/>
    </source>
</evidence>
<reference evidence="13" key="2">
    <citation type="submission" date="2019-11" db="EMBL/GenBank/DDBJ databases">
        <title>Improved Assembly of Tolypothrix boutellei genome.</title>
        <authorList>
            <person name="Sarangi A.N."/>
            <person name="Mukherjee M."/>
            <person name="Ghosh S."/>
            <person name="Singh D."/>
            <person name="Das A."/>
            <person name="Kant S."/>
            <person name="Prusty A."/>
            <person name="Tripathy S."/>
        </authorList>
    </citation>
    <scope>NUCLEOTIDE SEQUENCE</scope>
    <source>
        <strain evidence="13">VB521301</strain>
    </source>
</reference>
<evidence type="ECO:0000256" key="3">
    <source>
        <dbReference type="ARBA" id="ARBA00010631"/>
    </source>
</evidence>
<dbReference type="InterPro" id="IPR007318">
    <property type="entry name" value="Phopholipid_MeTrfase"/>
</dbReference>
<evidence type="ECO:0000256" key="12">
    <source>
        <dbReference type="SAM" id="Phobius"/>
    </source>
</evidence>
<evidence type="ECO:0000313" key="13">
    <source>
        <dbReference type="EMBL" id="KAF3884632.1"/>
    </source>
</evidence>
<evidence type="ECO:0000256" key="8">
    <source>
        <dbReference type="ARBA" id="ARBA00022692"/>
    </source>
</evidence>
<sequence length="260" mass="30059">MSVQTLPSMQRNKIARLAAFFYGLVCYAIFLFAFLYAFGFVGNFVVPHSIDSAPAISWANALLVDAALLGIFGIQHSVMARKGFKNWWTQFVPKPIERSTYVLFSSLCLIALFHFWQPIGGVIWNITNPMSVLIIYALFASGWLLVLVSTFLINHFDLFGLRQVWLYLQRQEYTHLAFATPGLYKYVRHPLYVGWFLGFWSTPTMTVTHLVFALITTAYILVAIQFEERDLVNIHGQAYADYRRRVPMLVPFTHRRQREQ</sequence>
<comment type="subcellular location">
    <subcellularLocation>
        <location evidence="2">Endomembrane system</location>
        <topology evidence="2">Multi-pass membrane protein</topology>
    </subcellularLocation>
</comment>
<dbReference type="EC" id="2.1.1.334" evidence="4"/>
<dbReference type="GO" id="GO:0032259">
    <property type="term" value="P:methylation"/>
    <property type="evidence" value="ECO:0007669"/>
    <property type="project" value="UniProtKB-KW"/>
</dbReference>
<feature type="transmembrane region" description="Helical" evidence="12">
    <location>
        <begin position="192"/>
        <end position="222"/>
    </location>
</feature>
<keyword evidence="15" id="KW-1185">Reference proteome</keyword>
<dbReference type="InterPro" id="IPR033580">
    <property type="entry name" value="Nurim-like"/>
</dbReference>
<dbReference type="AlphaFoldDB" id="A0A0C1R1P5"/>
<dbReference type="PANTHER" id="PTHR31040">
    <property type="entry name" value="NURIM"/>
    <property type="match status" value="1"/>
</dbReference>
<keyword evidence="5" id="KW-0489">Methyltransferase</keyword>
<evidence type="ECO:0000256" key="5">
    <source>
        <dbReference type="ARBA" id="ARBA00022603"/>
    </source>
</evidence>
<feature type="transmembrane region" description="Helical" evidence="12">
    <location>
        <begin position="20"/>
        <end position="46"/>
    </location>
</feature>
<dbReference type="OrthoDB" id="9789029at2"/>
<dbReference type="NCBIfam" id="NF045656">
    <property type="entry name" value="MeththiolMtaseMddA"/>
    <property type="match status" value="1"/>
</dbReference>
<feature type="transmembrane region" description="Helical" evidence="12">
    <location>
        <begin position="101"/>
        <end position="127"/>
    </location>
</feature>
<dbReference type="Proteomes" id="UP000029738">
    <property type="component" value="Unassembled WGS sequence"/>
</dbReference>
<reference evidence="14" key="1">
    <citation type="journal article" date="2015" name="Genome Announc.">
        <title>Draft Genome Sequence of Tolypothrix boutellei Strain VB521301.</title>
        <authorList>
            <person name="Chandrababunaidu M.M."/>
            <person name="Singh D."/>
            <person name="Sen D."/>
            <person name="Bhan S."/>
            <person name="Das S."/>
            <person name="Gupta A."/>
            <person name="Adhikary S.P."/>
            <person name="Tripathy S."/>
        </authorList>
    </citation>
    <scope>NUCLEOTIDE SEQUENCE</scope>
    <source>
        <strain evidence="14">VB521301</strain>
    </source>
</reference>
<evidence type="ECO:0000256" key="2">
    <source>
        <dbReference type="ARBA" id="ARBA00004127"/>
    </source>
</evidence>
<evidence type="ECO:0000256" key="10">
    <source>
        <dbReference type="ARBA" id="ARBA00023136"/>
    </source>
</evidence>
<comment type="catalytic activity">
    <reaction evidence="11">
        <text>methanethiol + S-adenosyl-L-methionine = dimethyl sulfide + S-adenosyl-L-homocysteine + H(+)</text>
        <dbReference type="Rhea" id="RHEA:50428"/>
        <dbReference type="ChEBI" id="CHEBI:15378"/>
        <dbReference type="ChEBI" id="CHEBI:16007"/>
        <dbReference type="ChEBI" id="CHEBI:17437"/>
        <dbReference type="ChEBI" id="CHEBI:57856"/>
        <dbReference type="ChEBI" id="CHEBI:59789"/>
        <dbReference type="EC" id="2.1.1.334"/>
    </reaction>
</comment>
<comment type="similarity">
    <text evidence="3">Belongs to the nurim family.</text>
</comment>
<dbReference type="EMBL" id="JHEG04000001">
    <property type="protein sequence ID" value="KAF3884632.1"/>
    <property type="molecule type" value="Genomic_DNA"/>
</dbReference>
<proteinExistence type="inferred from homology"/>
<feature type="transmembrane region" description="Helical" evidence="12">
    <location>
        <begin position="133"/>
        <end position="153"/>
    </location>
</feature>
<feature type="transmembrane region" description="Helical" evidence="12">
    <location>
        <begin position="58"/>
        <end position="80"/>
    </location>
</feature>
<evidence type="ECO:0000313" key="15">
    <source>
        <dbReference type="Proteomes" id="UP000029738"/>
    </source>
</evidence>
<keyword evidence="10 12" id="KW-0472">Membrane</keyword>
<evidence type="ECO:0000256" key="6">
    <source>
        <dbReference type="ARBA" id="ARBA00022679"/>
    </source>
</evidence>
<evidence type="ECO:0000256" key="11">
    <source>
        <dbReference type="ARBA" id="ARBA00048134"/>
    </source>
</evidence>
<comment type="function">
    <text evidence="1">Catalyzes the methylation of methanethiol (MeSH) to yield dimethylsulphide (DMS).</text>
</comment>
<accession>A0A0C1R1P5</accession>
<dbReference type="STRING" id="1479485.DA73_0226195"/>
<keyword evidence="6" id="KW-0808">Transferase</keyword>
<dbReference type="EMBL" id="JHEG02000054">
    <property type="protein sequence ID" value="KIE09793.1"/>
    <property type="molecule type" value="Genomic_DNA"/>
</dbReference>
<dbReference type="Pfam" id="PF04191">
    <property type="entry name" value="PEMT"/>
    <property type="match status" value="1"/>
</dbReference>